<gene>
    <name evidence="1" type="ORF">PG991_005362</name>
</gene>
<proteinExistence type="predicted"/>
<evidence type="ECO:0000313" key="1">
    <source>
        <dbReference type="EMBL" id="KAK8028306.1"/>
    </source>
</evidence>
<protein>
    <recommendedName>
        <fullName evidence="3">Knr4/Smi1-like domain-containing protein</fullName>
    </recommendedName>
</protein>
<reference evidence="1 2" key="1">
    <citation type="submission" date="2023-01" db="EMBL/GenBank/DDBJ databases">
        <title>Analysis of 21 Apiospora genomes using comparative genomics revels a genus with tremendous synthesis potential of carbohydrate active enzymes and secondary metabolites.</title>
        <authorList>
            <person name="Sorensen T."/>
        </authorList>
    </citation>
    <scope>NUCLEOTIDE SEQUENCE [LARGE SCALE GENOMIC DNA]</scope>
    <source>
        <strain evidence="1 2">CBS 20057</strain>
    </source>
</reference>
<dbReference type="Proteomes" id="UP001396898">
    <property type="component" value="Unassembled WGS sequence"/>
</dbReference>
<sequence>MQPTEAEILAALTRYRERVVQHNRDAFVKFVEMAETAQTTDPQTPDHLVAAGRLNFIYRLLNVSHPELHHDPNERIETPADILTKWTALVRIFNLDGVIDSKDGEMRERDRIEFKQSMMTELLRVCDGDNGGGEDMADLQKFPNDFWILMSQVDSLIGHGWPQYHEEGQQVTLWHGLDYSQTTLVDPDNLELYGWEVLTGWEIGNGPETACYVLYCRSEEGEEGVYDDGDKDTNWQWRYVIDGGQNGIEAFDNVVDLLEWYEELNLPDLEHLGWYTRQVFNN</sequence>
<accession>A0ABR1S9C6</accession>
<comment type="caution">
    <text evidence="1">The sequence shown here is derived from an EMBL/GenBank/DDBJ whole genome shotgun (WGS) entry which is preliminary data.</text>
</comment>
<evidence type="ECO:0000313" key="2">
    <source>
        <dbReference type="Proteomes" id="UP001396898"/>
    </source>
</evidence>
<keyword evidence="2" id="KW-1185">Reference proteome</keyword>
<evidence type="ECO:0008006" key="3">
    <source>
        <dbReference type="Google" id="ProtNLM"/>
    </source>
</evidence>
<organism evidence="1 2">
    <name type="scientific">Apiospora marii</name>
    <dbReference type="NCBI Taxonomy" id="335849"/>
    <lineage>
        <taxon>Eukaryota</taxon>
        <taxon>Fungi</taxon>
        <taxon>Dikarya</taxon>
        <taxon>Ascomycota</taxon>
        <taxon>Pezizomycotina</taxon>
        <taxon>Sordariomycetes</taxon>
        <taxon>Xylariomycetidae</taxon>
        <taxon>Amphisphaeriales</taxon>
        <taxon>Apiosporaceae</taxon>
        <taxon>Apiospora</taxon>
    </lineage>
</organism>
<name>A0ABR1S9C6_9PEZI</name>
<dbReference type="EMBL" id="JAQQWI010000007">
    <property type="protein sequence ID" value="KAK8028306.1"/>
    <property type="molecule type" value="Genomic_DNA"/>
</dbReference>